<accession>A0A0D7X3D3</accession>
<dbReference type="EMBL" id="JTHP01000014">
    <property type="protein sequence ID" value="KJD45886.1"/>
    <property type="molecule type" value="Genomic_DNA"/>
</dbReference>
<keyword evidence="1" id="KW-0472">Membrane</keyword>
<organism evidence="2 3">
    <name type="scientific">Paenibacillus terrae</name>
    <dbReference type="NCBI Taxonomy" id="159743"/>
    <lineage>
        <taxon>Bacteria</taxon>
        <taxon>Bacillati</taxon>
        <taxon>Bacillota</taxon>
        <taxon>Bacilli</taxon>
        <taxon>Bacillales</taxon>
        <taxon>Paenibacillaceae</taxon>
        <taxon>Paenibacillus</taxon>
    </lineage>
</organism>
<reference evidence="2 3" key="1">
    <citation type="submission" date="2014-11" db="EMBL/GenBank/DDBJ databases">
        <title>Draft Genome Sequences of Paenibacillus polymyxa NRRL B-30509 and Paenibacillus terrae NRRL B-30644, Strains from a Poultry Environment that Produce Tridecaptin A and Paenicidins.</title>
        <authorList>
            <person name="van Belkum M.J."/>
            <person name="Lohans C.T."/>
            <person name="Vederas J.C."/>
        </authorList>
    </citation>
    <scope>NUCLEOTIDE SEQUENCE [LARGE SCALE GENOMIC DNA]</scope>
    <source>
        <strain evidence="2 3">NRRL B-30644</strain>
    </source>
</reference>
<keyword evidence="1" id="KW-0812">Transmembrane</keyword>
<keyword evidence="3" id="KW-1185">Reference proteome</keyword>
<evidence type="ECO:0000313" key="3">
    <source>
        <dbReference type="Proteomes" id="UP000032534"/>
    </source>
</evidence>
<name>A0A0D7X3D3_9BACL</name>
<protein>
    <submittedName>
        <fullName evidence="2">Uncharacterized protein</fullName>
    </submittedName>
</protein>
<gene>
    <name evidence="2" type="ORF">QD47_09615</name>
</gene>
<dbReference type="PATRIC" id="fig|159743.3.peg.2147"/>
<comment type="caution">
    <text evidence="2">The sequence shown here is derived from an EMBL/GenBank/DDBJ whole genome shotgun (WGS) entry which is preliminary data.</text>
</comment>
<proteinExistence type="predicted"/>
<dbReference type="Proteomes" id="UP000032534">
    <property type="component" value="Unassembled WGS sequence"/>
</dbReference>
<dbReference type="RefSeq" id="WP_044645919.1">
    <property type="nucleotide sequence ID" value="NZ_JTHP01000014.1"/>
</dbReference>
<dbReference type="AlphaFoldDB" id="A0A0D7X3D3"/>
<evidence type="ECO:0000256" key="1">
    <source>
        <dbReference type="SAM" id="Phobius"/>
    </source>
</evidence>
<sequence>MNDIYIIGGTVLFVLLGVLVITWFKKRGVNLSDTDGILGSVDVGKLILEVLPIAEQHKGKANFVLDVASEVIEYVHNYSNDTLTFEQKEKVAVETVDGLLSRLKVTPTEKELKLIEILVHKGIRLLDTSVAATPVTK</sequence>
<keyword evidence="1" id="KW-1133">Transmembrane helix</keyword>
<evidence type="ECO:0000313" key="2">
    <source>
        <dbReference type="EMBL" id="KJD45886.1"/>
    </source>
</evidence>
<feature type="transmembrane region" description="Helical" evidence="1">
    <location>
        <begin position="6"/>
        <end position="24"/>
    </location>
</feature>